<feature type="transmembrane region" description="Helical" evidence="1">
    <location>
        <begin position="95"/>
        <end position="121"/>
    </location>
</feature>
<dbReference type="Proteomes" id="UP000032430">
    <property type="component" value="Chromosome I"/>
</dbReference>
<feature type="transmembrane region" description="Helical" evidence="1">
    <location>
        <begin position="209"/>
        <end position="227"/>
    </location>
</feature>
<accession>A0A098GBE3</accession>
<keyword evidence="1" id="KW-1133">Transmembrane helix</keyword>
<evidence type="ECO:0000313" key="3">
    <source>
        <dbReference type="Proteomes" id="UP000032430"/>
    </source>
</evidence>
<evidence type="ECO:0000256" key="1">
    <source>
        <dbReference type="SAM" id="Phobius"/>
    </source>
</evidence>
<keyword evidence="3" id="KW-1185">Reference proteome</keyword>
<protein>
    <recommendedName>
        <fullName evidence="4">DUF998 domain-containing protein</fullName>
    </recommendedName>
</protein>
<feature type="transmembrane region" description="Helical" evidence="1">
    <location>
        <begin position="141"/>
        <end position="164"/>
    </location>
</feature>
<gene>
    <name evidence="2" type="ORF">LFA_3465</name>
</gene>
<dbReference type="STRING" id="1212491.LFA_3465"/>
<evidence type="ECO:0008006" key="4">
    <source>
        <dbReference type="Google" id="ProtNLM"/>
    </source>
</evidence>
<feature type="transmembrane region" description="Helical" evidence="1">
    <location>
        <begin position="176"/>
        <end position="197"/>
    </location>
</feature>
<feature type="transmembrane region" description="Helical" evidence="1">
    <location>
        <begin position="59"/>
        <end position="83"/>
    </location>
</feature>
<feature type="transmembrane region" description="Helical" evidence="1">
    <location>
        <begin position="12"/>
        <end position="37"/>
    </location>
</feature>
<dbReference type="OrthoDB" id="5637754at2"/>
<organism evidence="2 3">
    <name type="scientific">Legionella fallonii LLAP-10</name>
    <dbReference type="NCBI Taxonomy" id="1212491"/>
    <lineage>
        <taxon>Bacteria</taxon>
        <taxon>Pseudomonadati</taxon>
        <taxon>Pseudomonadota</taxon>
        <taxon>Gammaproteobacteria</taxon>
        <taxon>Legionellales</taxon>
        <taxon>Legionellaceae</taxon>
        <taxon>Legionella</taxon>
    </lineage>
</organism>
<evidence type="ECO:0000313" key="2">
    <source>
        <dbReference type="EMBL" id="CEG58796.1"/>
    </source>
</evidence>
<dbReference type="EMBL" id="LN614827">
    <property type="protein sequence ID" value="CEG58796.1"/>
    <property type="molecule type" value="Genomic_DNA"/>
</dbReference>
<dbReference type="HOGENOM" id="CLU_1150749_0_0_6"/>
<dbReference type="KEGG" id="lfa:LFA_3465"/>
<name>A0A098GBE3_9GAMM</name>
<keyword evidence="1" id="KW-0472">Membrane</keyword>
<keyword evidence="1" id="KW-0812">Transmembrane</keyword>
<sequence>MDQMNCFFRCIFYCYGFGWLIGGLIYIGASIAVPVLFSPETQYTPAIASQFMLALHTGWPYYVLVFTVFTIADSAMMFIGLAFRSIWGMSTFTNIAVLCFFAGGFAGVCVDLSLLSGWMIMGILNLSPKILHGFWSVFLTLQYIGAILSAWGFFIGSIGIYAIYQASKSITTISNGWRKLTLFIFWLCLFILLTIIYSLITNNGIPSDIIFLLFTLIVAPTWSIWSINQLKRIATNASPSN</sequence>
<proteinExistence type="predicted"/>
<dbReference type="AlphaFoldDB" id="A0A098GBE3"/>
<reference evidence="3" key="1">
    <citation type="submission" date="2014-09" db="EMBL/GenBank/DDBJ databases">
        <authorList>
            <person name="Gomez-Valero L."/>
        </authorList>
    </citation>
    <scope>NUCLEOTIDE SEQUENCE [LARGE SCALE GENOMIC DNA]</scope>
    <source>
        <strain evidence="3">ATCC700992</strain>
    </source>
</reference>
<dbReference type="RefSeq" id="WP_045097037.1">
    <property type="nucleotide sequence ID" value="NZ_LN614827.1"/>
</dbReference>